<feature type="compositionally biased region" description="Basic and acidic residues" evidence="1">
    <location>
        <begin position="1260"/>
        <end position="1282"/>
    </location>
</feature>
<feature type="compositionally biased region" description="Basic and acidic residues" evidence="1">
    <location>
        <begin position="1223"/>
        <end position="1242"/>
    </location>
</feature>
<feature type="region of interest" description="Disordered" evidence="1">
    <location>
        <begin position="1163"/>
        <end position="1183"/>
    </location>
</feature>
<feature type="compositionally biased region" description="Low complexity" evidence="1">
    <location>
        <begin position="1245"/>
        <end position="1259"/>
    </location>
</feature>
<feature type="region of interest" description="Disordered" evidence="1">
    <location>
        <begin position="1676"/>
        <end position="1706"/>
    </location>
</feature>
<feature type="compositionally biased region" description="Low complexity" evidence="1">
    <location>
        <begin position="1437"/>
        <end position="1479"/>
    </location>
</feature>
<reference evidence="2" key="1">
    <citation type="journal article" date="2015" name="PLoS ONE">
        <title>Comprehensive Evaluation of Toxoplasma gondii VEG and Neospora caninum LIV Genomes with Tachyzoite Stage Transcriptome and Proteome Defines Novel Transcript Features.</title>
        <authorList>
            <person name="Ramaprasad A."/>
            <person name="Mourier T."/>
            <person name="Naeem R."/>
            <person name="Malas T.B."/>
            <person name="Moussa E."/>
            <person name="Panigrahi A."/>
            <person name="Vermont S.J."/>
            <person name="Otto T.D."/>
            <person name="Wastling J."/>
            <person name="Pain A."/>
        </authorList>
    </citation>
    <scope>NUCLEOTIDE SEQUENCE</scope>
    <source>
        <strain evidence="2">VEG</strain>
    </source>
</reference>
<feature type="region of interest" description="Disordered" evidence="1">
    <location>
        <begin position="287"/>
        <end position="310"/>
    </location>
</feature>
<feature type="compositionally biased region" description="Basic and acidic residues" evidence="1">
    <location>
        <begin position="965"/>
        <end position="982"/>
    </location>
</feature>
<feature type="region of interest" description="Disordered" evidence="1">
    <location>
        <begin position="1431"/>
        <end position="1493"/>
    </location>
</feature>
<sequence length="2406" mass="261864">MRHPYLHVPSSPPSSRDVSCSGTARPSKRRPSSSVFLRLSLCLFSACILLRLFSPGALAVSVHCSVRGGSCGGSSGRRGELGWLSTPTSASLVAPVWSVSWQGAGEQHPLPPRVVPRFASPSPSTRFASLRPSLLAFVSLPSPSASSSFLAASEGRGGALQRRPDATESMHMHARSDGKRDSFSRQRSVRETHSEIRRHAGVAPFSTPSTAAGGDGGRPSACGFSIPWDSRGSHDTRRQAVLAPECVSLHFGSSFQSASTCSYLPSPRFSFPSLLPASLSSVSSSTASPSFSSSSLGSSPDESGTEEAEAEALHRLAGLEMWGEMLSLGAASSLSPASSQSYVPPSSTAASSPSASASLASARSPEAAAPQKLIVSQLPSGEARLQRQHASLSSSYLSGHSGESRKSLVDTFRAKEEFRNSLQFLALPLDTVLFYLVVSPSDGLLFLQDGGPYLLLQHLELQRQRLAHSAQGTVFTSSLSSSFLTPDVDLYDLRYAHHCMRQKVTQAALRLQSQLEGQLLERESARALEAAAGGPTGRIHVDDTVGGDRKRDALESAEGVRGYYALACRLVDEFFAALHARLPRSRPEPVALSAAGAGEEEPRRADLRVTRTEKEALLSELKVGANEAESREKRESEAALAEKLQKIQRTTIELKKAWEVYRQRLFSEDEVPPFERLEILWNSNVSPLFEIREAQGVRDGRESPDRSGNETEKSGNPALLLRLPSLVLHTALAEFEESGRETVLKWVVLKAMLRIFELTTPDAFTLAGGTDLEALRGALKKKSEKLVEAERRSFAMRGLPRFESTVDTTEEDEAIAAATSPPAALVASASLRRKRLEIFEVLEEQEAKAREKGETRQRERASPTSDNNASSEAPLLFPFEWVEGPWLESVLARGQEKRLLSSWLGGASRRHTGTADLFETLLRSQAALSPSEALRFVAGFLHRWPRRPGLSEVQATAALRASEAAARDREQDLQNRRERQSEKTLGTSGAVSPDEEDGEGVFPVQQRALAGALLVGALDKAAGIIEPVSSRLHAQIVSVGKQLVHLRERVAQRKGKSFFDGPRAESQGGKDSPKDGRREHEKPERTAEFLLKAEEKRGGEGFLDSQQRILLAQLKRQQDEQAALLNLVERQLIAGVFLFLDEAVRFLRPSETSAALDLAALSSSYTPEESERQKQTEGGKRTPHALLDSNRVLQTFVEAQLFIYDVFRSLRVVLHQQKSEAQKLEDELRVRERPPECDDTRGMESAPLPSVPFPSLSFLRGEKSEPSVKAEGNDGGEARREVASPAGADDAAWPQSVALEPDEVPLVVENLIAFYRREVFDDMLPESIQLSLTSHLHDLSAAAFLPALAPRIHPLAIPIQAVSTAIGEAGGRPWHMQWKVYIHEAIRDPALLGKLAQKRTYAVLTALFDIWKRTALPPRLPFAAQKDFQAPSQADVASSPQSTASPSPASSTFPSPSAFSSSASQGGLDGGSRSSLSESMQVTPEMAEAQRRSAAELEARTALAERHMHAVGCCQGLRKWLWIRRVSEENGWPFYVGMFRNEMTSDLGLPDTQADATASFTPWLKHEEEALLFAGCLDTRERQIVQETLQSPGPGASVPSSLFARLVSNGLSPVRAASLLKRLVRRSSPRLPHAFPATHVPLHYDPYTACPYRSAAETAGKLQKGVDYDASAASDELSRFRGGRDDDDDDDEQRYGKDVGPTTEKPLTAAEAAAAVARAGTGEQAAETERQGMFPELYRHWTDGKSLARAATYALWGGAKFEAAAAAGAAASGPEVLSEEERKREDAISLWMVKAGEKRMKDAAEAAFRLRLRETATKSPVHSDECINSPAFLSRLSPPVSALAPSEAEMSETGRHRERQFSSLLHKQTADFLTDMVLVDHQLEHARRMRAIRALAVTKNGGDCPEVFEQLLGDAVQQTYDRQLLKGTFSKEELDQLCLGTEQEKKAAEAGKRRLIVCRAEVQRGQQLSRLHGGEREDAARDLFHYFNLKAFHRRLPPDTRIAFSADLADRSLGSNYHPALSDFQQNTSDFREPPTIRLAGSIRSLPVLAHALLQQCILLAASCYDFPSKLHLSPPASVARHLWQYLPPGKAQQKHFAPPPPSGCFSSAGSPHLPPSVSPRSTRGVTPLPASFSEKPPSIASLMNFASQVPSLMQQQQSLGAACRELGKPGNSEQELSLQSKVMAKAKEAAASLSKFEREYEEARERGDDYLFHSQHATATGAEQLDDASNISHHTEAENDIFVEAANAVRAAATDPNGISMEGAGEESGADAVMDAIKQEKVQELQQTLLKLATQEQWPFYVEAPGTTKGATQNSAVGGAPFKDELGGGVQTPPDWQELLNPDEMLKVLKYAVVDREGVASPSLYSDLILSGACSVERAMQIMEQALTVQADKNSVTQTRCDGGS</sequence>
<feature type="region of interest" description="Disordered" evidence="1">
    <location>
        <begin position="1"/>
        <end position="30"/>
    </location>
</feature>
<feature type="compositionally biased region" description="Low complexity" evidence="1">
    <location>
        <begin position="287"/>
        <end position="302"/>
    </location>
</feature>
<feature type="region of interest" description="Disordered" evidence="1">
    <location>
        <begin position="1223"/>
        <end position="1295"/>
    </location>
</feature>
<feature type="region of interest" description="Disordered" evidence="1">
    <location>
        <begin position="148"/>
        <end position="218"/>
    </location>
</feature>
<accession>A0A0F7V1X1</accession>
<feature type="compositionally biased region" description="Basic and acidic residues" evidence="1">
    <location>
        <begin position="1169"/>
        <end position="1180"/>
    </location>
</feature>
<feature type="compositionally biased region" description="Polar residues" evidence="1">
    <location>
        <begin position="862"/>
        <end position="871"/>
    </location>
</feature>
<feature type="compositionally biased region" description="Basic and acidic residues" evidence="1">
    <location>
        <begin position="696"/>
        <end position="713"/>
    </location>
</feature>
<dbReference type="EMBL" id="LN714498">
    <property type="protein sequence ID" value="CEL75235.1"/>
    <property type="molecule type" value="Genomic_DNA"/>
</dbReference>
<feature type="region of interest" description="Disordered" evidence="1">
    <location>
        <begin position="2091"/>
        <end position="2133"/>
    </location>
</feature>
<feature type="region of interest" description="Disordered" evidence="1">
    <location>
        <begin position="961"/>
        <end position="999"/>
    </location>
</feature>
<feature type="compositionally biased region" description="Basic and acidic residues" evidence="1">
    <location>
        <begin position="847"/>
        <end position="861"/>
    </location>
</feature>
<feature type="region of interest" description="Disordered" evidence="1">
    <location>
        <begin position="696"/>
        <end position="716"/>
    </location>
</feature>
<feature type="region of interest" description="Disordered" evidence="1">
    <location>
        <begin position="1055"/>
        <end position="1084"/>
    </location>
</feature>
<feature type="compositionally biased region" description="Basic and acidic residues" evidence="1">
    <location>
        <begin position="162"/>
        <end position="198"/>
    </location>
</feature>
<feature type="region of interest" description="Disordered" evidence="1">
    <location>
        <begin position="847"/>
        <end position="871"/>
    </location>
</feature>
<organism evidence="2">
    <name type="scientific">Toxoplasma gondii (strain ATCC 50861 / VEG)</name>
    <dbReference type="NCBI Taxonomy" id="432359"/>
    <lineage>
        <taxon>Eukaryota</taxon>
        <taxon>Sar</taxon>
        <taxon>Alveolata</taxon>
        <taxon>Apicomplexa</taxon>
        <taxon>Conoidasida</taxon>
        <taxon>Coccidia</taxon>
        <taxon>Eucoccidiorida</taxon>
        <taxon>Eimeriorina</taxon>
        <taxon>Sarcocystidae</taxon>
        <taxon>Toxoplasma</taxon>
    </lineage>
</organism>
<name>A0A0F7V1X1_TOXGV</name>
<feature type="compositionally biased region" description="Basic and acidic residues" evidence="1">
    <location>
        <begin position="1071"/>
        <end position="1084"/>
    </location>
</feature>
<protein>
    <submittedName>
        <fullName evidence="2">Uncharacterized protein</fullName>
    </submittedName>
</protein>
<gene>
    <name evidence="2" type="ORF">BN1205_018820</name>
</gene>
<evidence type="ECO:0000313" key="2">
    <source>
        <dbReference type="EMBL" id="CEL75235.1"/>
    </source>
</evidence>
<proteinExistence type="predicted"/>
<evidence type="ECO:0000256" key="1">
    <source>
        <dbReference type="SAM" id="MobiDB-lite"/>
    </source>
</evidence>